<feature type="transmembrane region" description="Helical" evidence="1">
    <location>
        <begin position="211"/>
        <end position="236"/>
    </location>
</feature>
<evidence type="ECO:0000313" key="2">
    <source>
        <dbReference type="EMBL" id="MDP4576176.1"/>
    </source>
</evidence>
<gene>
    <name evidence="2" type="ORF">Q9K02_13620</name>
</gene>
<feature type="transmembrane region" description="Helical" evidence="1">
    <location>
        <begin position="248"/>
        <end position="267"/>
    </location>
</feature>
<keyword evidence="1" id="KW-1133">Transmembrane helix</keyword>
<keyword evidence="1" id="KW-0812">Transmembrane</keyword>
<protein>
    <recommendedName>
        <fullName evidence="4">DUF2029 domain-containing protein</fullName>
    </recommendedName>
</protein>
<accession>A0ABT9HSQ4</accession>
<dbReference type="RefSeq" id="WP_305933388.1">
    <property type="nucleotide sequence ID" value="NZ_JAVAIM010000001.1"/>
</dbReference>
<reference evidence="2 3" key="1">
    <citation type="submission" date="2023-08" db="EMBL/GenBank/DDBJ databases">
        <title>genomic of G39.</title>
        <authorList>
            <person name="Wang Y."/>
        </authorList>
    </citation>
    <scope>NUCLEOTIDE SEQUENCE [LARGE SCALE GENOMIC DNA]</scope>
    <source>
        <strain evidence="2 3">G39</strain>
    </source>
</reference>
<evidence type="ECO:0000256" key="1">
    <source>
        <dbReference type="SAM" id="Phobius"/>
    </source>
</evidence>
<proteinExistence type="predicted"/>
<keyword evidence="3" id="KW-1185">Reference proteome</keyword>
<name>A0ABT9HSQ4_9SPHN</name>
<organism evidence="2 3">
    <name type="scientific">Qipengyuania profundimaris</name>
    <dbReference type="NCBI Taxonomy" id="3067652"/>
    <lineage>
        <taxon>Bacteria</taxon>
        <taxon>Pseudomonadati</taxon>
        <taxon>Pseudomonadota</taxon>
        <taxon>Alphaproteobacteria</taxon>
        <taxon>Sphingomonadales</taxon>
        <taxon>Erythrobacteraceae</taxon>
        <taxon>Qipengyuania</taxon>
    </lineage>
</organism>
<feature type="transmembrane region" description="Helical" evidence="1">
    <location>
        <begin position="352"/>
        <end position="373"/>
    </location>
</feature>
<evidence type="ECO:0008006" key="4">
    <source>
        <dbReference type="Google" id="ProtNLM"/>
    </source>
</evidence>
<feature type="transmembrane region" description="Helical" evidence="1">
    <location>
        <begin position="138"/>
        <end position="155"/>
    </location>
</feature>
<dbReference type="Proteomes" id="UP001240639">
    <property type="component" value="Unassembled WGS sequence"/>
</dbReference>
<evidence type="ECO:0000313" key="3">
    <source>
        <dbReference type="Proteomes" id="UP001240639"/>
    </source>
</evidence>
<comment type="caution">
    <text evidence="2">The sequence shown here is derived from an EMBL/GenBank/DDBJ whole genome shotgun (WGS) entry which is preliminary data.</text>
</comment>
<dbReference type="EMBL" id="JAVAIM010000001">
    <property type="protein sequence ID" value="MDP4576176.1"/>
    <property type="molecule type" value="Genomic_DNA"/>
</dbReference>
<sequence>MGGSNAGTDRLTNGAAAPAWDRFAHWGPWPARALLAVVAVLLVLAALTPLTVRMDGTPADVPNMALPGASAPANDAAKPERDEDLAFYDRIIERIEGGENYYDFVVEEQRARNYPVRPGATVRLPTLAYIHAWLREPGMIALSIVLMLACIWAWWRRLGDEPGGSRMQRIGAALMFMGGSLGLNRSYFVLHELWAGMLVALAFGLHRPGRWGLALAVAALALAIREHVLPFVLLMGAMAAWRCDWKEAAAWAALVTVFFAAMAWHLAQVTPQVLPSDPESPDWLVLRGLSGWLGNIVLSSNLRFLPHEIAGPIVLLMALGWAGWKSPAGTTGTFLYLGYGLTFMLAGRANNFYWGAVVAPAMFVGLAFLPTALRSLVRSAR</sequence>
<keyword evidence="1" id="KW-0472">Membrane</keyword>
<feature type="transmembrane region" description="Helical" evidence="1">
    <location>
        <begin position="29"/>
        <end position="47"/>
    </location>
</feature>
<feature type="transmembrane region" description="Helical" evidence="1">
    <location>
        <begin position="328"/>
        <end position="346"/>
    </location>
</feature>